<dbReference type="EMBL" id="FOFB01000004">
    <property type="protein sequence ID" value="SEP94222.1"/>
    <property type="molecule type" value="Genomic_DNA"/>
</dbReference>
<gene>
    <name evidence="3" type="ORF">SAMN05444359_1044</name>
</gene>
<evidence type="ECO:0000256" key="1">
    <source>
        <dbReference type="SAM" id="SignalP"/>
    </source>
</evidence>
<dbReference type="Proteomes" id="UP000199021">
    <property type="component" value="Unassembled WGS sequence"/>
</dbReference>
<dbReference type="PANTHER" id="PTHR38436">
    <property type="entry name" value="POLYKETIDE CYCLASE SNOAL-LIKE DOMAIN"/>
    <property type="match status" value="1"/>
</dbReference>
<feature type="signal peptide" evidence="1">
    <location>
        <begin position="1"/>
        <end position="21"/>
    </location>
</feature>
<dbReference type="InterPro" id="IPR011008">
    <property type="entry name" value="Dimeric_a/b-barrel"/>
</dbReference>
<dbReference type="InterPro" id="IPR009959">
    <property type="entry name" value="Cyclase_SnoaL-like"/>
</dbReference>
<keyword evidence="1" id="KW-0732">Signal</keyword>
<protein>
    <submittedName>
        <fullName evidence="3">Predicted SnoaL-like aldol condensation-catalyzing enzyme</fullName>
    </submittedName>
</protein>
<evidence type="ECO:0000313" key="4">
    <source>
        <dbReference type="Proteomes" id="UP000199021"/>
    </source>
</evidence>
<accession>A0A1H9BZF4</accession>
<dbReference type="Pfam" id="PF12680">
    <property type="entry name" value="SnoaL_2"/>
    <property type="match status" value="1"/>
</dbReference>
<proteinExistence type="predicted"/>
<feature type="chain" id="PRO_5011480472" evidence="1">
    <location>
        <begin position="22"/>
        <end position="492"/>
    </location>
</feature>
<evidence type="ECO:0000313" key="3">
    <source>
        <dbReference type="EMBL" id="SEP94222.1"/>
    </source>
</evidence>
<keyword evidence="4" id="KW-1185">Reference proteome</keyword>
<dbReference type="SUPFAM" id="SSF54427">
    <property type="entry name" value="NTF2-like"/>
    <property type="match status" value="2"/>
</dbReference>
<feature type="domain" description="SnoaL-like" evidence="2">
    <location>
        <begin position="247"/>
        <end position="337"/>
    </location>
</feature>
<organism evidence="3 4">
    <name type="scientific">Neolewinella agarilytica</name>
    <dbReference type="NCBI Taxonomy" id="478744"/>
    <lineage>
        <taxon>Bacteria</taxon>
        <taxon>Pseudomonadati</taxon>
        <taxon>Bacteroidota</taxon>
        <taxon>Saprospiria</taxon>
        <taxon>Saprospirales</taxon>
        <taxon>Lewinellaceae</taxon>
        <taxon>Neolewinella</taxon>
    </lineage>
</organism>
<dbReference type="Gene3D" id="3.10.450.50">
    <property type="match status" value="2"/>
</dbReference>
<dbReference type="SUPFAM" id="SSF54909">
    <property type="entry name" value="Dimeric alpha+beta barrel"/>
    <property type="match status" value="1"/>
</dbReference>
<dbReference type="GO" id="GO:0030638">
    <property type="term" value="P:polyketide metabolic process"/>
    <property type="evidence" value="ECO:0007669"/>
    <property type="project" value="InterPro"/>
</dbReference>
<dbReference type="AlphaFoldDB" id="A0A1H9BZF4"/>
<sequence length="492" mass="54340">MKYLTSFFLVLLALFFSNCTASTGINQPSDNEKTMPTTTIMEVTTFKTGADVKMDAFSQADKTVEDAFTSKQAGFIKRQSGVNEKGEVVVNVYWESLAEAEASMNKFMTDPSVASYAAMIDGPSMKMTRFTAGEAFDAPESGFVETMTFDLKPGTDLSAFNTLNQQVKTDYTGKQAGFLQRLTGVNEEGKQVVAVYWASKADSDAAMSGFMAHPTAKAFMSNMEESSISMGRYLFMNKELSKKDKVVALLNSFNTGDQAPIAYINPEKYVQHNLDVGDGLAGFGAVMQHAPPQGFKADVVRAFEDGEYVFTHTVYDFFGPKVGFDIFRFEDGLIVEHWDNLLPIQPANPSGRSQTDGPTSIVDSDKTEANKKVIEGFITDVIINHENDKMTTYINPAKYLQHNPSVADGLDGFGAAMKYFAENGMVMEYDKLHMVLGEGNFVLSVSEGKFGKGEHTAFYDLFRLENGRIVEHWDVIAPIPAKSEWKNKNGKF</sequence>
<dbReference type="InParanoid" id="A0A1H9BZF4"/>
<dbReference type="InterPro" id="IPR037401">
    <property type="entry name" value="SnoaL-like"/>
</dbReference>
<dbReference type="InterPro" id="IPR032710">
    <property type="entry name" value="NTF2-like_dom_sf"/>
</dbReference>
<evidence type="ECO:0000259" key="2">
    <source>
        <dbReference type="Pfam" id="PF12680"/>
    </source>
</evidence>
<dbReference type="STRING" id="478744.SAMN05444359_1044"/>
<reference evidence="4" key="1">
    <citation type="submission" date="2016-10" db="EMBL/GenBank/DDBJ databases">
        <authorList>
            <person name="Varghese N."/>
            <person name="Submissions S."/>
        </authorList>
    </citation>
    <scope>NUCLEOTIDE SEQUENCE [LARGE SCALE GENOMIC DNA]</scope>
    <source>
        <strain evidence="4">DSM 24740</strain>
    </source>
</reference>
<name>A0A1H9BZF4_9BACT</name>
<dbReference type="PANTHER" id="PTHR38436:SF1">
    <property type="entry name" value="ESTER CYCLASE"/>
    <property type="match status" value="1"/>
</dbReference>